<keyword evidence="1" id="KW-0472">Membrane</keyword>
<feature type="transmembrane region" description="Helical" evidence="1">
    <location>
        <begin position="100"/>
        <end position="123"/>
    </location>
</feature>
<dbReference type="GO" id="GO:0005216">
    <property type="term" value="F:monoatomic ion channel activity"/>
    <property type="evidence" value="ECO:0007669"/>
    <property type="project" value="InterPro"/>
</dbReference>
<sequence>MAIGYATYFLKSSLIQDRLIVSLTSLLVLLTLFSQVGDTLPKTSYVKMIDDWFLFTIVLLLFIILSHMFIDISNERILIISKGDNKTSKYIPTAAQVHKILRYILVPGVFVVFSLIFWLIMVYQP</sequence>
<dbReference type="EMBL" id="CAXKWB010014133">
    <property type="protein sequence ID" value="CAL4109784.1"/>
    <property type="molecule type" value="Genomic_DNA"/>
</dbReference>
<feature type="transmembrane region" description="Helical" evidence="1">
    <location>
        <begin position="19"/>
        <end position="37"/>
    </location>
</feature>
<dbReference type="Gene3D" id="1.20.58.390">
    <property type="entry name" value="Neurotransmitter-gated ion-channel transmembrane domain"/>
    <property type="match status" value="1"/>
</dbReference>
<keyword evidence="3" id="KW-1185">Reference proteome</keyword>
<dbReference type="PRINTS" id="PR00253">
    <property type="entry name" value="GABAARECEPTR"/>
</dbReference>
<feature type="transmembrane region" description="Helical" evidence="1">
    <location>
        <begin position="52"/>
        <end position="70"/>
    </location>
</feature>
<dbReference type="AlphaFoldDB" id="A0AAV2R001"/>
<reference evidence="2 3" key="1">
    <citation type="submission" date="2024-05" db="EMBL/GenBank/DDBJ databases">
        <authorList>
            <person name="Wallberg A."/>
        </authorList>
    </citation>
    <scope>NUCLEOTIDE SEQUENCE [LARGE SCALE GENOMIC DNA]</scope>
</reference>
<evidence type="ECO:0000256" key="1">
    <source>
        <dbReference type="SAM" id="Phobius"/>
    </source>
</evidence>
<name>A0AAV2R001_MEGNR</name>
<evidence type="ECO:0000313" key="3">
    <source>
        <dbReference type="Proteomes" id="UP001497623"/>
    </source>
</evidence>
<keyword evidence="1" id="KW-0812">Transmembrane</keyword>
<dbReference type="Proteomes" id="UP001497623">
    <property type="component" value="Unassembled WGS sequence"/>
</dbReference>
<dbReference type="InterPro" id="IPR036719">
    <property type="entry name" value="Neuro-gated_channel_TM_sf"/>
</dbReference>
<comment type="caution">
    <text evidence="2">The sequence shown here is derived from an EMBL/GenBank/DDBJ whole genome shotgun (WGS) entry which is preliminary data.</text>
</comment>
<gene>
    <name evidence="2" type="ORF">MNOR_LOCUS19194</name>
</gene>
<accession>A0AAV2R001</accession>
<proteinExistence type="predicted"/>
<keyword evidence="1" id="KW-1133">Transmembrane helix</keyword>
<organism evidence="2 3">
    <name type="scientific">Meganyctiphanes norvegica</name>
    <name type="common">Northern krill</name>
    <name type="synonym">Thysanopoda norvegica</name>
    <dbReference type="NCBI Taxonomy" id="48144"/>
    <lineage>
        <taxon>Eukaryota</taxon>
        <taxon>Metazoa</taxon>
        <taxon>Ecdysozoa</taxon>
        <taxon>Arthropoda</taxon>
        <taxon>Crustacea</taxon>
        <taxon>Multicrustacea</taxon>
        <taxon>Malacostraca</taxon>
        <taxon>Eumalacostraca</taxon>
        <taxon>Eucarida</taxon>
        <taxon>Euphausiacea</taxon>
        <taxon>Euphausiidae</taxon>
        <taxon>Meganyctiphanes</taxon>
    </lineage>
</organism>
<dbReference type="InterPro" id="IPR038050">
    <property type="entry name" value="Neuro_actylchol_rec"/>
</dbReference>
<dbReference type="GO" id="GO:0004888">
    <property type="term" value="F:transmembrane signaling receptor activity"/>
    <property type="evidence" value="ECO:0007669"/>
    <property type="project" value="InterPro"/>
</dbReference>
<dbReference type="InterPro" id="IPR006028">
    <property type="entry name" value="GABAA/Glycine_rcpt"/>
</dbReference>
<dbReference type="GO" id="GO:0016020">
    <property type="term" value="C:membrane"/>
    <property type="evidence" value="ECO:0007669"/>
    <property type="project" value="InterPro"/>
</dbReference>
<dbReference type="SUPFAM" id="SSF90112">
    <property type="entry name" value="Neurotransmitter-gated ion-channel transmembrane pore"/>
    <property type="match status" value="1"/>
</dbReference>
<protein>
    <submittedName>
        <fullName evidence="2">Uncharacterized protein</fullName>
    </submittedName>
</protein>
<evidence type="ECO:0000313" key="2">
    <source>
        <dbReference type="EMBL" id="CAL4109784.1"/>
    </source>
</evidence>